<evidence type="ECO:0000313" key="1">
    <source>
        <dbReference type="EMBL" id="GAG94432.1"/>
    </source>
</evidence>
<protein>
    <submittedName>
        <fullName evidence="1">Uncharacterized protein</fullName>
    </submittedName>
</protein>
<dbReference type="AlphaFoldDB" id="X1CNB0"/>
<proteinExistence type="predicted"/>
<gene>
    <name evidence="1" type="ORF">S01H4_40830</name>
</gene>
<name>X1CNB0_9ZZZZ</name>
<organism evidence="1">
    <name type="scientific">marine sediment metagenome</name>
    <dbReference type="NCBI Taxonomy" id="412755"/>
    <lineage>
        <taxon>unclassified sequences</taxon>
        <taxon>metagenomes</taxon>
        <taxon>ecological metagenomes</taxon>
    </lineage>
</organism>
<comment type="caution">
    <text evidence="1">The sequence shown here is derived from an EMBL/GenBank/DDBJ whole genome shotgun (WGS) entry which is preliminary data.</text>
</comment>
<dbReference type="EMBL" id="BART01022279">
    <property type="protein sequence ID" value="GAG94432.1"/>
    <property type="molecule type" value="Genomic_DNA"/>
</dbReference>
<reference evidence="1" key="1">
    <citation type="journal article" date="2014" name="Front. Microbiol.">
        <title>High frequency of phylogenetically diverse reductive dehalogenase-homologous genes in deep subseafloor sedimentary metagenomes.</title>
        <authorList>
            <person name="Kawai M."/>
            <person name="Futagami T."/>
            <person name="Toyoda A."/>
            <person name="Takaki Y."/>
            <person name="Nishi S."/>
            <person name="Hori S."/>
            <person name="Arai W."/>
            <person name="Tsubouchi T."/>
            <person name="Morono Y."/>
            <person name="Uchiyama I."/>
            <person name="Ito T."/>
            <person name="Fujiyama A."/>
            <person name="Inagaki F."/>
            <person name="Takami H."/>
        </authorList>
    </citation>
    <scope>NUCLEOTIDE SEQUENCE</scope>
    <source>
        <strain evidence="1">Expedition CK06-06</strain>
    </source>
</reference>
<accession>X1CNB0</accession>
<feature type="non-terminal residue" evidence="1">
    <location>
        <position position="66"/>
    </location>
</feature>
<sequence>MPNGKSLLSQVEKKLGLPQLSTIAESLNKFPDAKQLKLIKDVLESAYRVSQNAPELDKVISLIREI</sequence>